<reference evidence="1 2" key="1">
    <citation type="submission" date="2014-04" db="EMBL/GenBank/DDBJ databases">
        <title>Evolutionary Origins and Diversification of the Mycorrhizal Mutualists.</title>
        <authorList>
            <consortium name="DOE Joint Genome Institute"/>
            <consortium name="Mycorrhizal Genomics Consortium"/>
            <person name="Kohler A."/>
            <person name="Kuo A."/>
            <person name="Nagy L.G."/>
            <person name="Floudas D."/>
            <person name="Copeland A."/>
            <person name="Barry K.W."/>
            <person name="Cichocki N."/>
            <person name="Veneault-Fourrey C."/>
            <person name="LaButti K."/>
            <person name="Lindquist E.A."/>
            <person name="Lipzen A."/>
            <person name="Lundell T."/>
            <person name="Morin E."/>
            <person name="Murat C."/>
            <person name="Riley R."/>
            <person name="Ohm R."/>
            <person name="Sun H."/>
            <person name="Tunlid A."/>
            <person name="Henrissat B."/>
            <person name="Grigoriev I.V."/>
            <person name="Hibbett D.S."/>
            <person name="Martin F."/>
        </authorList>
    </citation>
    <scope>NUCLEOTIDE SEQUENCE [LARGE SCALE GENOMIC DNA]</scope>
    <source>
        <strain evidence="1 2">Koide BX008</strain>
    </source>
</reference>
<organism evidence="1 2">
    <name type="scientific">Amanita muscaria (strain Koide BX008)</name>
    <dbReference type="NCBI Taxonomy" id="946122"/>
    <lineage>
        <taxon>Eukaryota</taxon>
        <taxon>Fungi</taxon>
        <taxon>Dikarya</taxon>
        <taxon>Basidiomycota</taxon>
        <taxon>Agaricomycotina</taxon>
        <taxon>Agaricomycetes</taxon>
        <taxon>Agaricomycetidae</taxon>
        <taxon>Agaricales</taxon>
        <taxon>Pluteineae</taxon>
        <taxon>Amanitaceae</taxon>
        <taxon>Amanita</taxon>
    </lineage>
</organism>
<protein>
    <submittedName>
        <fullName evidence="1">Uncharacterized protein</fullName>
    </submittedName>
</protein>
<proteinExistence type="predicted"/>
<sequence length="68" mass="7532">MTVQWIYTPNGTCVLALFAEDIPVTRIHSISLHIIHIYGRRGTKSSRLAQSTSFLALSGVMGRSRDLS</sequence>
<dbReference type="InParanoid" id="A0A0C2WMK1"/>
<evidence type="ECO:0000313" key="2">
    <source>
        <dbReference type="Proteomes" id="UP000054549"/>
    </source>
</evidence>
<gene>
    <name evidence="1" type="ORF">M378DRAFT_165281</name>
</gene>
<name>A0A0C2WMK1_AMAMK</name>
<keyword evidence="2" id="KW-1185">Reference proteome</keyword>
<dbReference type="HOGENOM" id="CLU_2793460_0_0_1"/>
<accession>A0A0C2WMK1</accession>
<dbReference type="AlphaFoldDB" id="A0A0C2WMK1"/>
<dbReference type="EMBL" id="KN818266">
    <property type="protein sequence ID" value="KIL62817.1"/>
    <property type="molecule type" value="Genomic_DNA"/>
</dbReference>
<dbReference type="Proteomes" id="UP000054549">
    <property type="component" value="Unassembled WGS sequence"/>
</dbReference>
<evidence type="ECO:0000313" key="1">
    <source>
        <dbReference type="EMBL" id="KIL62817.1"/>
    </source>
</evidence>